<feature type="transmembrane region" description="Helical" evidence="1">
    <location>
        <begin position="6"/>
        <end position="28"/>
    </location>
</feature>
<protein>
    <submittedName>
        <fullName evidence="2">Uncharacterized protein</fullName>
    </submittedName>
</protein>
<reference evidence="2" key="1">
    <citation type="journal article" date="2016" name="Nat. Genet.">
        <title>A high-quality carrot genome assembly provides new insights into carotenoid accumulation and asterid genome evolution.</title>
        <authorList>
            <person name="Iorizzo M."/>
            <person name="Ellison S."/>
            <person name="Senalik D."/>
            <person name="Zeng P."/>
            <person name="Satapoomin P."/>
            <person name="Huang J."/>
            <person name="Bowman M."/>
            <person name="Iovene M."/>
            <person name="Sanseverino W."/>
            <person name="Cavagnaro P."/>
            <person name="Yildiz M."/>
            <person name="Macko-Podgorni A."/>
            <person name="Moranska E."/>
            <person name="Grzebelus E."/>
            <person name="Grzebelus D."/>
            <person name="Ashrafi H."/>
            <person name="Zheng Z."/>
            <person name="Cheng S."/>
            <person name="Spooner D."/>
            <person name="Van Deynze A."/>
            <person name="Simon P."/>
        </authorList>
    </citation>
    <scope>NUCLEOTIDE SEQUENCE [LARGE SCALE GENOMIC DNA]</scope>
    <source>
        <tissue evidence="2">Leaf</tissue>
    </source>
</reference>
<proteinExistence type="predicted"/>
<dbReference type="EMBL" id="LNRQ01000009">
    <property type="protein sequence ID" value="KZM82484.1"/>
    <property type="molecule type" value="Genomic_DNA"/>
</dbReference>
<dbReference type="Gramene" id="KZM82484">
    <property type="protein sequence ID" value="KZM82484"/>
    <property type="gene ID" value="DCAR_030053"/>
</dbReference>
<evidence type="ECO:0000256" key="1">
    <source>
        <dbReference type="SAM" id="Phobius"/>
    </source>
</evidence>
<organism evidence="2">
    <name type="scientific">Daucus carota subsp. sativus</name>
    <name type="common">Carrot</name>
    <dbReference type="NCBI Taxonomy" id="79200"/>
    <lineage>
        <taxon>Eukaryota</taxon>
        <taxon>Viridiplantae</taxon>
        <taxon>Streptophyta</taxon>
        <taxon>Embryophyta</taxon>
        <taxon>Tracheophyta</taxon>
        <taxon>Spermatophyta</taxon>
        <taxon>Magnoliopsida</taxon>
        <taxon>eudicotyledons</taxon>
        <taxon>Gunneridae</taxon>
        <taxon>Pentapetalae</taxon>
        <taxon>asterids</taxon>
        <taxon>campanulids</taxon>
        <taxon>Apiales</taxon>
        <taxon>Apiaceae</taxon>
        <taxon>Apioideae</taxon>
        <taxon>Scandiceae</taxon>
        <taxon>Daucinae</taxon>
        <taxon>Daucus</taxon>
        <taxon>Daucus sect. Daucus</taxon>
    </lineage>
</organism>
<name>A0A175YFP3_DAUCS</name>
<sequence>MDEKAAELAAATGLTVGVAAIGIAVLGVTITGSDRSNRACGERVRSSRTCSSGRGRGCNRRFSRSCNNRCYSIRSRLDI</sequence>
<evidence type="ECO:0000313" key="2">
    <source>
        <dbReference type="EMBL" id="KZM82484.1"/>
    </source>
</evidence>
<gene>
    <name evidence="2" type="ORF">DCAR_030053</name>
</gene>
<keyword evidence="1" id="KW-0472">Membrane</keyword>
<accession>A0A175YFP3</accession>
<keyword evidence="1" id="KW-1133">Transmembrane helix</keyword>
<comment type="caution">
    <text evidence="2">The sequence shown here is derived from an EMBL/GenBank/DDBJ whole genome shotgun (WGS) entry which is preliminary data.</text>
</comment>
<keyword evidence="1" id="KW-0812">Transmembrane</keyword>
<dbReference type="AlphaFoldDB" id="A0A175YFP3"/>